<organism evidence="2 3">
    <name type="scientific">Armillaria tabescens</name>
    <name type="common">Ringless honey mushroom</name>
    <name type="synonym">Agaricus tabescens</name>
    <dbReference type="NCBI Taxonomy" id="1929756"/>
    <lineage>
        <taxon>Eukaryota</taxon>
        <taxon>Fungi</taxon>
        <taxon>Dikarya</taxon>
        <taxon>Basidiomycota</taxon>
        <taxon>Agaricomycotina</taxon>
        <taxon>Agaricomycetes</taxon>
        <taxon>Agaricomycetidae</taxon>
        <taxon>Agaricales</taxon>
        <taxon>Marasmiineae</taxon>
        <taxon>Physalacriaceae</taxon>
        <taxon>Desarmillaria</taxon>
    </lineage>
</organism>
<keyword evidence="1" id="KW-0472">Membrane</keyword>
<sequence length="556" mass="62056">MLRAGRHFPQKISCLPLFAPIPHMLIQYVLVLTTIVLCVNAHQPAELFDAFEEFITGLLQPWSVAVPGNSSALSPDVVGRVNMMMTLNGIESNTEFLYGIPVKVMQGNTTQIIGYPTNATVESLSIQHSVVSASVIFSMYHAAMSLMTPLQVDLWLYFDKDLQISAYDLTIRNFPKAFSFLASVLSEQISREMSVGNSTNAVSSRMAADTCTAATEYCTGGNQQYDSYGSCFETLSRNVTMDNLDQSFCRYFVKDMVQARPSVHCSSLGPSGGDTCANGYYVNETNSGAEGLSDGTVIELMKFNMQVIYPTTVAFYSIPVFLYMPLLYVNGKGVDFLLVRFSKEYPNLSFANRRNVATYCLNAFWTTVAFILQSVASPMLGEHYTWDRIGEARMAAVIISGLYIYELIFRTSMRWPLLVHHFCTLFATIFIQIALQIALHPAIASAGLIWLFQATTEQSVFIGLVLYRLRFSIHVVAPVLRSAAVQSFICKIASAIYLLIWWGIKLSKFHLPVDVALSVMLVLLIQSSWLLKYKDHMRCDVLQGIFMDSLSAPCFR</sequence>
<feature type="transmembrane region" description="Helical" evidence="1">
    <location>
        <begin position="443"/>
        <end position="467"/>
    </location>
</feature>
<feature type="transmembrane region" description="Helical" evidence="1">
    <location>
        <begin position="509"/>
        <end position="531"/>
    </location>
</feature>
<dbReference type="RefSeq" id="XP_060331536.1">
    <property type="nucleotide sequence ID" value="XM_060481675.1"/>
</dbReference>
<comment type="caution">
    <text evidence="2">The sequence shown here is derived from an EMBL/GenBank/DDBJ whole genome shotgun (WGS) entry which is preliminary data.</text>
</comment>
<dbReference type="GeneID" id="85365223"/>
<feature type="transmembrane region" description="Helical" evidence="1">
    <location>
        <begin position="479"/>
        <end position="503"/>
    </location>
</feature>
<dbReference type="Proteomes" id="UP001175211">
    <property type="component" value="Unassembled WGS sequence"/>
</dbReference>
<evidence type="ECO:0000313" key="3">
    <source>
        <dbReference type="Proteomes" id="UP001175211"/>
    </source>
</evidence>
<proteinExistence type="predicted"/>
<feature type="transmembrane region" description="Helical" evidence="1">
    <location>
        <begin position="307"/>
        <end position="329"/>
    </location>
</feature>
<gene>
    <name evidence="2" type="ORF">EV420DRAFT_314593</name>
</gene>
<dbReference type="EMBL" id="JAUEPS010000015">
    <property type="protein sequence ID" value="KAK0459310.1"/>
    <property type="molecule type" value="Genomic_DNA"/>
</dbReference>
<dbReference type="AlphaFoldDB" id="A0AA39KDW5"/>
<protein>
    <submittedName>
        <fullName evidence="2">Uncharacterized protein</fullName>
    </submittedName>
</protein>
<evidence type="ECO:0000313" key="2">
    <source>
        <dbReference type="EMBL" id="KAK0459310.1"/>
    </source>
</evidence>
<feature type="transmembrane region" description="Helical" evidence="1">
    <location>
        <begin position="417"/>
        <end position="437"/>
    </location>
</feature>
<name>A0AA39KDW5_ARMTA</name>
<reference evidence="2" key="1">
    <citation type="submission" date="2023-06" db="EMBL/GenBank/DDBJ databases">
        <authorList>
            <consortium name="Lawrence Berkeley National Laboratory"/>
            <person name="Ahrendt S."/>
            <person name="Sahu N."/>
            <person name="Indic B."/>
            <person name="Wong-Bajracharya J."/>
            <person name="Merenyi Z."/>
            <person name="Ke H.-M."/>
            <person name="Monk M."/>
            <person name="Kocsube S."/>
            <person name="Drula E."/>
            <person name="Lipzen A."/>
            <person name="Balint B."/>
            <person name="Henrissat B."/>
            <person name="Andreopoulos B."/>
            <person name="Martin F.M."/>
            <person name="Harder C.B."/>
            <person name="Rigling D."/>
            <person name="Ford K.L."/>
            <person name="Foster G.D."/>
            <person name="Pangilinan J."/>
            <person name="Papanicolaou A."/>
            <person name="Barry K."/>
            <person name="LaButti K."/>
            <person name="Viragh M."/>
            <person name="Koriabine M."/>
            <person name="Yan M."/>
            <person name="Riley R."/>
            <person name="Champramary S."/>
            <person name="Plett K.L."/>
            <person name="Tsai I.J."/>
            <person name="Slot J."/>
            <person name="Sipos G."/>
            <person name="Plett J."/>
            <person name="Nagy L.G."/>
            <person name="Grigoriev I.V."/>
        </authorList>
    </citation>
    <scope>NUCLEOTIDE SEQUENCE</scope>
    <source>
        <strain evidence="2">CCBAS 213</strain>
    </source>
</reference>
<evidence type="ECO:0000256" key="1">
    <source>
        <dbReference type="SAM" id="Phobius"/>
    </source>
</evidence>
<keyword evidence="3" id="KW-1185">Reference proteome</keyword>
<feature type="transmembrane region" description="Helical" evidence="1">
    <location>
        <begin position="356"/>
        <end position="376"/>
    </location>
</feature>
<keyword evidence="1" id="KW-0812">Transmembrane</keyword>
<feature type="transmembrane region" description="Helical" evidence="1">
    <location>
        <begin position="388"/>
        <end position="405"/>
    </location>
</feature>
<keyword evidence="1" id="KW-1133">Transmembrane helix</keyword>
<accession>A0AA39KDW5</accession>